<dbReference type="Proteomes" id="UP000708298">
    <property type="component" value="Unassembled WGS sequence"/>
</dbReference>
<reference evidence="1" key="1">
    <citation type="journal article" date="2021" name="Microorganisms">
        <title>Acidisoma silvae sp. nov. and Acidisomacellulosilytica sp. nov., Two Acidophilic Bacteria Isolated from Decaying Wood, Hydrolyzing Cellulose and Producing Poly-3-hydroxybutyrate.</title>
        <authorList>
            <person name="Mieszkin S."/>
            <person name="Pouder E."/>
            <person name="Uroz S."/>
            <person name="Simon-Colin C."/>
            <person name="Alain K."/>
        </authorList>
    </citation>
    <scope>NUCLEOTIDE SEQUENCE</scope>
    <source>
        <strain evidence="1">HW T2.11</strain>
    </source>
</reference>
<accession>A0A964E1H0</accession>
<evidence type="ECO:0000313" key="1">
    <source>
        <dbReference type="EMBL" id="MCB8878234.1"/>
    </source>
</evidence>
<dbReference type="AlphaFoldDB" id="A0A964E1H0"/>
<dbReference type="EMBL" id="JAESVB010000027">
    <property type="protein sequence ID" value="MCB8878234.1"/>
    <property type="molecule type" value="Genomic_DNA"/>
</dbReference>
<gene>
    <name evidence="1" type="ORF">ASILVAE211_23830</name>
</gene>
<keyword evidence="2" id="KW-1185">Reference proteome</keyword>
<organism evidence="1 2">
    <name type="scientific">Acidisoma silvae</name>
    <dbReference type="NCBI Taxonomy" id="2802396"/>
    <lineage>
        <taxon>Bacteria</taxon>
        <taxon>Pseudomonadati</taxon>
        <taxon>Pseudomonadota</taxon>
        <taxon>Alphaproteobacteria</taxon>
        <taxon>Acetobacterales</taxon>
        <taxon>Acidocellaceae</taxon>
        <taxon>Acidisoma</taxon>
    </lineage>
</organism>
<protein>
    <submittedName>
        <fullName evidence="1">Uncharacterized protein</fullName>
    </submittedName>
</protein>
<dbReference type="RefSeq" id="WP_227323880.1">
    <property type="nucleotide sequence ID" value="NZ_JAESVB010000027.1"/>
</dbReference>
<proteinExistence type="predicted"/>
<sequence length="192" mass="21143">MAPDLLPGTTNVVRFPIEERGRPTLELMRMLSPDVRTLDLLAEGYGLELPAPDFRDRVDAEAADHILNHLDPEVGARRTEQLVTLLEPLVVTAVETARAARAAWTSVGEGRRQIAQAKREGGYWLQALEDRSNGQERQAAEATIEAHLRAEEAEGVARAVNLARQGEVWTPRNVATDLDMLLGYQQGSRATA</sequence>
<name>A0A964E1H0_9PROT</name>
<comment type="caution">
    <text evidence="1">The sequence shown here is derived from an EMBL/GenBank/DDBJ whole genome shotgun (WGS) entry which is preliminary data.</text>
</comment>
<evidence type="ECO:0000313" key="2">
    <source>
        <dbReference type="Proteomes" id="UP000708298"/>
    </source>
</evidence>
<reference evidence="1" key="2">
    <citation type="submission" date="2021-01" db="EMBL/GenBank/DDBJ databases">
        <authorList>
            <person name="Mieszkin S."/>
            <person name="Pouder E."/>
            <person name="Alain K."/>
        </authorList>
    </citation>
    <scope>NUCLEOTIDE SEQUENCE</scope>
    <source>
        <strain evidence="1">HW T2.11</strain>
    </source>
</reference>